<dbReference type="EMBL" id="JAEKJR010000002">
    <property type="protein sequence ID" value="MBN8431875.1"/>
    <property type="molecule type" value="Genomic_DNA"/>
</dbReference>
<gene>
    <name evidence="1" type="ORF">JF535_13550</name>
</gene>
<keyword evidence="2" id="KW-1185">Reference proteome</keyword>
<sequence length="143" mass="16188">MKLNWEIDKDRALTGAAKQNDREHSIHHSTVVGASEQDIQLAIDASVEKACELLENNIQDDSRYLLFGWDSEVSTLTIVVTDDDKRHDSRDVVQCHLVTGGQQPDPEDIQFWIKDYLTTCAPFLRYSLIAAFHRGSRATCTLL</sequence>
<dbReference type="RefSeq" id="WP_207003033.1">
    <property type="nucleotide sequence ID" value="NZ_JAEKJR010000002.1"/>
</dbReference>
<evidence type="ECO:0000313" key="2">
    <source>
        <dbReference type="Proteomes" id="UP000664293"/>
    </source>
</evidence>
<organism evidence="1 2">
    <name type="scientific">Microbulbifer salipaludis</name>
    <dbReference type="NCBI Taxonomy" id="187980"/>
    <lineage>
        <taxon>Bacteria</taxon>
        <taxon>Pseudomonadati</taxon>
        <taxon>Pseudomonadota</taxon>
        <taxon>Gammaproteobacteria</taxon>
        <taxon>Cellvibrionales</taxon>
        <taxon>Microbulbiferaceae</taxon>
        <taxon>Microbulbifer</taxon>
    </lineage>
</organism>
<proteinExistence type="predicted"/>
<evidence type="ECO:0000313" key="1">
    <source>
        <dbReference type="EMBL" id="MBN8431875.1"/>
    </source>
</evidence>
<dbReference type="Proteomes" id="UP000664293">
    <property type="component" value="Unassembled WGS sequence"/>
</dbReference>
<protein>
    <submittedName>
        <fullName evidence="1">Uncharacterized protein</fullName>
    </submittedName>
</protein>
<reference evidence="1 2" key="1">
    <citation type="submission" date="2020-12" db="EMBL/GenBank/DDBJ databases">
        <title>Oil enriched cultivation method for isolating marine PHA-producing bacteria.</title>
        <authorList>
            <person name="Zheng W."/>
            <person name="Yu S."/>
            <person name="Huang Y."/>
        </authorList>
    </citation>
    <scope>NUCLEOTIDE SEQUENCE [LARGE SCALE GENOMIC DNA]</scope>
    <source>
        <strain evidence="1 2">SN0-2</strain>
    </source>
</reference>
<accession>A0ABS3E988</accession>
<name>A0ABS3E988_9GAMM</name>
<comment type="caution">
    <text evidence="1">The sequence shown here is derived from an EMBL/GenBank/DDBJ whole genome shotgun (WGS) entry which is preliminary data.</text>
</comment>